<dbReference type="Pfam" id="PF00580">
    <property type="entry name" value="UvrD-helicase"/>
    <property type="match status" value="1"/>
</dbReference>
<evidence type="ECO:0000256" key="1">
    <source>
        <dbReference type="ARBA" id="ARBA00022741"/>
    </source>
</evidence>
<protein>
    <submittedName>
        <fullName evidence="8">UvrD-helicase domain-containing protein</fullName>
    </submittedName>
</protein>
<evidence type="ECO:0000313" key="8">
    <source>
        <dbReference type="EMBL" id="MCG7320842.1"/>
    </source>
</evidence>
<comment type="caution">
    <text evidence="8">The sequence shown here is derived from an EMBL/GenBank/DDBJ whole genome shotgun (WGS) entry which is preliminary data.</text>
</comment>
<dbReference type="InterPro" id="IPR000212">
    <property type="entry name" value="DNA_helicase_UvrD/REP"/>
</dbReference>
<dbReference type="PANTHER" id="PTHR11070:SF45">
    <property type="entry name" value="DNA 3'-5' HELICASE"/>
    <property type="match status" value="1"/>
</dbReference>
<organism evidence="8 9">
    <name type="scientific">Arsenicicoccus bolidensis</name>
    <dbReference type="NCBI Taxonomy" id="229480"/>
    <lineage>
        <taxon>Bacteria</taxon>
        <taxon>Bacillati</taxon>
        <taxon>Actinomycetota</taxon>
        <taxon>Actinomycetes</taxon>
        <taxon>Micrococcales</taxon>
        <taxon>Intrasporangiaceae</taxon>
        <taxon>Arsenicicoccus</taxon>
    </lineage>
</organism>
<keyword evidence="2 5" id="KW-0378">Hydrolase</keyword>
<evidence type="ECO:0000256" key="5">
    <source>
        <dbReference type="PROSITE-ProRule" id="PRU00560"/>
    </source>
</evidence>
<keyword evidence="1 5" id="KW-0547">Nucleotide-binding</keyword>
<feature type="binding site" evidence="5">
    <location>
        <begin position="81"/>
        <end position="88"/>
    </location>
    <ligand>
        <name>ATP</name>
        <dbReference type="ChEBI" id="CHEBI:30616"/>
    </ligand>
</feature>
<dbReference type="InterPro" id="IPR014016">
    <property type="entry name" value="UvrD-like_ATP-bd"/>
</dbReference>
<evidence type="ECO:0000256" key="6">
    <source>
        <dbReference type="SAM" id="MobiDB-lite"/>
    </source>
</evidence>
<evidence type="ECO:0000313" key="9">
    <source>
        <dbReference type="Proteomes" id="UP001521931"/>
    </source>
</evidence>
<feature type="region of interest" description="Disordered" evidence="6">
    <location>
        <begin position="372"/>
        <end position="391"/>
    </location>
</feature>
<proteinExistence type="predicted"/>
<dbReference type="Proteomes" id="UP001521931">
    <property type="component" value="Unassembled WGS sequence"/>
</dbReference>
<evidence type="ECO:0000256" key="4">
    <source>
        <dbReference type="ARBA" id="ARBA00022840"/>
    </source>
</evidence>
<dbReference type="EMBL" id="JAKRCV010000005">
    <property type="protein sequence ID" value="MCG7320842.1"/>
    <property type="molecule type" value="Genomic_DNA"/>
</dbReference>
<sequence>MRSTFKLDVPIDVVADAGDDDRLLKSLQHPAVKASFHWVKDDADLRQIIEAGNFGAWRLYLHPEQRKYVDTDYKGAFRLSGGAGTGKTVVAVHRARRLAASNPGARVLLTTYTRNLAEDLSASLLRLDDQLAPQQHLGESGVIVRGIDAVAWAVVQRAGDSIEPAVAEVLGEGRKSVLGGSRPGLWKEAIEEVRADLPAELRTEAFLETEYALVILPNRISSETEYVRVRRAGRGVALDRPKRKALWKVVDRYRSKARIDGTTDFDEKAAIAAAWLEHNGPLFDHVIVDEAQDLTPSRLRLLRRLAAEGPNDLFICEDSHQRIYGQKVTLSHVGINIRGRSRRLTLNYRTTAENLRWAMGILSGGTFTDMEGDQEEHGYRSARTGPVPELI</sequence>
<gene>
    <name evidence="8" type="ORF">MHL29_02895</name>
</gene>
<keyword evidence="9" id="KW-1185">Reference proteome</keyword>
<dbReference type="PROSITE" id="PS51198">
    <property type="entry name" value="UVRD_HELICASE_ATP_BIND"/>
    <property type="match status" value="1"/>
</dbReference>
<accession>A0ABS9PZ07</accession>
<keyword evidence="3 5" id="KW-0347">Helicase</keyword>
<evidence type="ECO:0000256" key="3">
    <source>
        <dbReference type="ARBA" id="ARBA00022806"/>
    </source>
</evidence>
<dbReference type="RefSeq" id="WP_239262109.1">
    <property type="nucleotide sequence ID" value="NZ_JAKRCV010000005.1"/>
</dbReference>
<evidence type="ECO:0000259" key="7">
    <source>
        <dbReference type="PROSITE" id="PS51198"/>
    </source>
</evidence>
<name>A0ABS9PZ07_9MICO</name>
<feature type="domain" description="UvrD-like helicase ATP-binding" evidence="7">
    <location>
        <begin position="60"/>
        <end position="382"/>
    </location>
</feature>
<dbReference type="Gene3D" id="3.40.50.300">
    <property type="entry name" value="P-loop containing nucleotide triphosphate hydrolases"/>
    <property type="match status" value="1"/>
</dbReference>
<reference evidence="8 9" key="1">
    <citation type="submission" date="2022-02" db="EMBL/GenBank/DDBJ databases">
        <title>Uncovering new skin microbiome diversity through culturing and metagenomics.</title>
        <authorList>
            <person name="Conlan S."/>
            <person name="Deming C."/>
            <person name="Nisc Comparative Sequencing Program N."/>
            <person name="Segre J.A."/>
        </authorList>
    </citation>
    <scope>NUCLEOTIDE SEQUENCE [LARGE SCALE GENOMIC DNA]</scope>
    <source>
        <strain evidence="8 9">ACRQZ</strain>
    </source>
</reference>
<evidence type="ECO:0000256" key="2">
    <source>
        <dbReference type="ARBA" id="ARBA00022801"/>
    </source>
</evidence>
<dbReference type="SUPFAM" id="SSF52540">
    <property type="entry name" value="P-loop containing nucleoside triphosphate hydrolases"/>
    <property type="match status" value="1"/>
</dbReference>
<dbReference type="InterPro" id="IPR027417">
    <property type="entry name" value="P-loop_NTPase"/>
</dbReference>
<keyword evidence="4 5" id="KW-0067">ATP-binding</keyword>
<dbReference type="PANTHER" id="PTHR11070">
    <property type="entry name" value="UVRD / RECB / PCRA DNA HELICASE FAMILY MEMBER"/>
    <property type="match status" value="1"/>
</dbReference>